<evidence type="ECO:0000313" key="2">
    <source>
        <dbReference type="Proteomes" id="UP000298058"/>
    </source>
</evidence>
<proteinExistence type="predicted"/>
<sequence>MRSKIILILLMFELNGCSINGMFDRPYRRDWTSEIQVEDRLVKIHQERRSSKYIWIWPLHFHGGGWYPTGPDDYYTLSRNEDLGMLEDYEDRGYSPIILNSYQGKLYMVLSSNLHYYYTKKDPYRTSFKVLRLDKGYWKEISFYEFPRQISYQNVNQWHILKGASNDDTLELRKEDEITNKDLTYRIDFLSELKEILKQTENEAPDSSMKVFPDGWSGLNIFPFWLCLEYPYCNRQDTYSGVLTNKTKGRLNLRFIRNYVKKNFPDEEAKPANTPEVN</sequence>
<evidence type="ECO:0000313" key="1">
    <source>
        <dbReference type="EMBL" id="TGN20269.1"/>
    </source>
</evidence>
<dbReference type="AlphaFoldDB" id="A0A4R9M4U8"/>
<name>A0A4R9M4U8_9LEPT</name>
<accession>A0A4R9M4U8</accession>
<protein>
    <submittedName>
        <fullName evidence="1">Uncharacterized protein</fullName>
    </submittedName>
</protein>
<dbReference type="Proteomes" id="UP000298058">
    <property type="component" value="Unassembled WGS sequence"/>
</dbReference>
<reference evidence="1" key="1">
    <citation type="journal article" date="2019" name="PLoS Negl. Trop. Dis.">
        <title>Revisiting the worldwide diversity of Leptospira species in the environment.</title>
        <authorList>
            <person name="Vincent A.T."/>
            <person name="Schiettekatte O."/>
            <person name="Bourhy P."/>
            <person name="Veyrier F.J."/>
            <person name="Picardeau M."/>
        </authorList>
    </citation>
    <scope>NUCLEOTIDE SEQUENCE [LARGE SCALE GENOMIC DNA]</scope>
    <source>
        <strain evidence="1">201300427</strain>
    </source>
</reference>
<dbReference type="EMBL" id="RQHW01000014">
    <property type="protein sequence ID" value="TGN20269.1"/>
    <property type="molecule type" value="Genomic_DNA"/>
</dbReference>
<organism evidence="1 2">
    <name type="scientific">Leptospira idonii</name>
    <dbReference type="NCBI Taxonomy" id="1193500"/>
    <lineage>
        <taxon>Bacteria</taxon>
        <taxon>Pseudomonadati</taxon>
        <taxon>Spirochaetota</taxon>
        <taxon>Spirochaetia</taxon>
        <taxon>Leptospirales</taxon>
        <taxon>Leptospiraceae</taxon>
        <taxon>Leptospira</taxon>
    </lineage>
</organism>
<comment type="caution">
    <text evidence="1">The sequence shown here is derived from an EMBL/GenBank/DDBJ whole genome shotgun (WGS) entry which is preliminary data.</text>
</comment>
<keyword evidence="2" id="KW-1185">Reference proteome</keyword>
<dbReference type="RefSeq" id="WP_135759378.1">
    <property type="nucleotide sequence ID" value="NZ_RQHW01000014.1"/>
</dbReference>
<gene>
    <name evidence="1" type="ORF">EHS15_04605</name>
</gene>